<dbReference type="EC" id="4.1.3.40" evidence="5"/>
<evidence type="ECO:0000313" key="6">
    <source>
        <dbReference type="Proteomes" id="UP000832034"/>
    </source>
</evidence>
<dbReference type="Gene3D" id="3.40.1410.10">
    <property type="entry name" value="Chorismate lyase-like"/>
    <property type="match status" value="1"/>
</dbReference>
<evidence type="ECO:0000256" key="4">
    <source>
        <dbReference type="ARBA" id="ARBA00023317"/>
    </source>
</evidence>
<dbReference type="RefSeq" id="WP_158667142.1">
    <property type="nucleotide sequence ID" value="NZ_CP091512.1"/>
</dbReference>
<dbReference type="InterPro" id="IPR007440">
    <property type="entry name" value="Chorismate--pyruvate_lyase"/>
</dbReference>
<proteinExistence type="predicted"/>
<dbReference type="PANTHER" id="PTHR38683:SF1">
    <property type="entry name" value="CHORISMATE PYRUVATE-LYASE"/>
    <property type="match status" value="1"/>
</dbReference>
<dbReference type="SUPFAM" id="SSF64288">
    <property type="entry name" value="Chorismate lyase-like"/>
    <property type="match status" value="1"/>
</dbReference>
<evidence type="ECO:0000313" key="5">
    <source>
        <dbReference type="EMBL" id="UOO93634.1"/>
    </source>
</evidence>
<keyword evidence="4" id="KW-0670">Pyruvate</keyword>
<dbReference type="Pfam" id="PF04345">
    <property type="entry name" value="Chor_lyase"/>
    <property type="match status" value="1"/>
</dbReference>
<dbReference type="InterPro" id="IPR028978">
    <property type="entry name" value="Chorismate_lyase_/UTRA_dom_sf"/>
</dbReference>
<dbReference type="GO" id="GO:0008813">
    <property type="term" value="F:chorismate lyase activity"/>
    <property type="evidence" value="ECO:0007669"/>
    <property type="project" value="UniProtKB-EC"/>
</dbReference>
<reference evidence="5" key="1">
    <citation type="submission" date="2021-12" db="EMBL/GenBank/DDBJ databases">
        <authorList>
            <person name="Veyrier F.J."/>
        </authorList>
    </citation>
    <scope>NUCLEOTIDE SEQUENCE</scope>
    <source>
        <strain evidence="5">SAG 1488-6</strain>
    </source>
</reference>
<accession>A0ABY4EEL6</accession>
<sequence length="149" mass="17012">MTYLNTLLPAIPLTQALQQLHADFSVQVLHLGVDDVWHDEQDCIGTHRGFSREVCLSLQNHAVVWARSVCAHDAHPWHEIVQCGTQPLGMRLYQLPLKRTEFEYAYLSPEHPANPSNQTIVSRRSCFYLQDGSPLLLTESFLPSLKNYE</sequence>
<protein>
    <submittedName>
        <fullName evidence="5">Chorismate lyase</fullName>
        <ecNumber evidence="5">4.1.3.40</ecNumber>
    </submittedName>
</protein>
<dbReference type="EMBL" id="CP091512">
    <property type="protein sequence ID" value="UOO93634.1"/>
    <property type="molecule type" value="Genomic_DNA"/>
</dbReference>
<keyword evidence="2" id="KW-0831">Ubiquinone biosynthesis</keyword>
<dbReference type="Proteomes" id="UP000832034">
    <property type="component" value="Chromosome"/>
</dbReference>
<dbReference type="PANTHER" id="PTHR38683">
    <property type="entry name" value="CHORISMATE PYRUVATE-LYASE"/>
    <property type="match status" value="1"/>
</dbReference>
<keyword evidence="6" id="KW-1185">Reference proteome</keyword>
<keyword evidence="3 5" id="KW-0456">Lyase</keyword>
<evidence type="ECO:0000256" key="3">
    <source>
        <dbReference type="ARBA" id="ARBA00023239"/>
    </source>
</evidence>
<reference evidence="5" key="2">
    <citation type="journal article" date="2022" name="Res Sq">
        <title>Evolution of multicellular longitudinally dividing oral cavity symbionts (Neisseriaceae).</title>
        <authorList>
            <person name="Nyongesa S."/>
            <person name="Weber P."/>
            <person name="Bernet E."/>
            <person name="Pullido F."/>
            <person name="Nieckarz M."/>
            <person name="Delaby M."/>
            <person name="Nieves C."/>
            <person name="Viehboeck T."/>
            <person name="Krause N."/>
            <person name="Rivera-Millot A."/>
            <person name="Nakamura A."/>
            <person name="Vischer N."/>
            <person name="VanNieuwenhze M."/>
            <person name="Brun Y."/>
            <person name="Cava F."/>
            <person name="Bulgheresi S."/>
            <person name="Veyrier F."/>
        </authorList>
    </citation>
    <scope>NUCLEOTIDE SEQUENCE</scope>
    <source>
        <strain evidence="5">SAG 1488-6</strain>
    </source>
</reference>
<evidence type="ECO:0000256" key="1">
    <source>
        <dbReference type="ARBA" id="ARBA00022490"/>
    </source>
</evidence>
<organism evidence="5 6">
    <name type="scientific">Vitreoscilla stercoraria</name>
    <dbReference type="NCBI Taxonomy" id="61"/>
    <lineage>
        <taxon>Bacteria</taxon>
        <taxon>Pseudomonadati</taxon>
        <taxon>Pseudomonadota</taxon>
        <taxon>Betaproteobacteria</taxon>
        <taxon>Neisseriales</taxon>
        <taxon>Neisseriaceae</taxon>
        <taxon>Vitreoscilla</taxon>
    </lineage>
</organism>
<name>A0ABY4EEL6_VITST</name>
<keyword evidence="1" id="KW-0963">Cytoplasm</keyword>
<evidence type="ECO:0000256" key="2">
    <source>
        <dbReference type="ARBA" id="ARBA00022688"/>
    </source>
</evidence>
<gene>
    <name evidence="5" type="ORF">LVJ81_06310</name>
</gene>